<keyword evidence="2" id="KW-1185">Reference proteome</keyword>
<evidence type="ECO:0000313" key="2">
    <source>
        <dbReference type="Proteomes" id="UP001064048"/>
    </source>
</evidence>
<accession>A0ACC0K367</accession>
<name>A0ACC0K367_CHOFU</name>
<sequence>MEGFLHHMAPQFLHPALQSFGCGAFRPIGGAFHPLYPGKAFARHLGEQYALGQSVGQALRTYQRIRANRQRRLKLRTRKRHHTVESMLGYDLEDERREERPREARGYDAEDEPVDVEGDSLGWPDAPINVDEKETRNDGEKMHLSYAEDLEISSTNDAMQSPERVRIETPKPLSLECATKAEGAERPPEVSTSEWAAATPAPDVWPALAAEAYLQAARHKIEGENLPSSTDSRN</sequence>
<dbReference type="EMBL" id="CM046131">
    <property type="protein sequence ID" value="KAI8430675.1"/>
    <property type="molecule type" value="Genomic_DNA"/>
</dbReference>
<protein>
    <submittedName>
        <fullName evidence="1">Uncharacterized protein</fullName>
    </submittedName>
</protein>
<organism evidence="1 2">
    <name type="scientific">Choristoneura fumiferana</name>
    <name type="common">Spruce budworm moth</name>
    <name type="synonym">Archips fumiferana</name>
    <dbReference type="NCBI Taxonomy" id="7141"/>
    <lineage>
        <taxon>Eukaryota</taxon>
        <taxon>Metazoa</taxon>
        <taxon>Ecdysozoa</taxon>
        <taxon>Arthropoda</taxon>
        <taxon>Hexapoda</taxon>
        <taxon>Insecta</taxon>
        <taxon>Pterygota</taxon>
        <taxon>Neoptera</taxon>
        <taxon>Endopterygota</taxon>
        <taxon>Lepidoptera</taxon>
        <taxon>Glossata</taxon>
        <taxon>Ditrysia</taxon>
        <taxon>Tortricoidea</taxon>
        <taxon>Tortricidae</taxon>
        <taxon>Tortricinae</taxon>
        <taxon>Choristoneura</taxon>
    </lineage>
</organism>
<comment type="caution">
    <text evidence="1">The sequence shown here is derived from an EMBL/GenBank/DDBJ whole genome shotgun (WGS) entry which is preliminary data.</text>
</comment>
<dbReference type="Proteomes" id="UP001064048">
    <property type="component" value="Chromosome Z"/>
</dbReference>
<proteinExistence type="predicted"/>
<gene>
    <name evidence="1" type="ORF">MSG28_000870</name>
</gene>
<reference evidence="1 2" key="1">
    <citation type="journal article" date="2022" name="Genome Biol. Evol.">
        <title>The Spruce Budworm Genome: Reconstructing the Evolutionary History of Antifreeze Proteins.</title>
        <authorList>
            <person name="Beliveau C."/>
            <person name="Gagne P."/>
            <person name="Picq S."/>
            <person name="Vernygora O."/>
            <person name="Keeling C.I."/>
            <person name="Pinkney K."/>
            <person name="Doucet D."/>
            <person name="Wen F."/>
            <person name="Johnston J.S."/>
            <person name="Maaroufi H."/>
            <person name="Boyle B."/>
            <person name="Laroche J."/>
            <person name="Dewar K."/>
            <person name="Juretic N."/>
            <person name="Blackburn G."/>
            <person name="Nisole A."/>
            <person name="Brunet B."/>
            <person name="Brandao M."/>
            <person name="Lumley L."/>
            <person name="Duan J."/>
            <person name="Quan G."/>
            <person name="Lucarotti C.J."/>
            <person name="Roe A.D."/>
            <person name="Sperling F.A.H."/>
            <person name="Levesque R.C."/>
            <person name="Cusson M."/>
        </authorList>
    </citation>
    <scope>NUCLEOTIDE SEQUENCE [LARGE SCALE GENOMIC DNA]</scope>
    <source>
        <strain evidence="1">Glfc:IPQL:Cfum</strain>
    </source>
</reference>
<evidence type="ECO:0000313" key="1">
    <source>
        <dbReference type="EMBL" id="KAI8430675.1"/>
    </source>
</evidence>